<protein>
    <submittedName>
        <fullName evidence="3">P-type conjugative transfer protein TrbL</fullName>
    </submittedName>
</protein>
<proteinExistence type="predicted"/>
<sequence>MGFGASQWTREISITTFRYAVSVGAKLFVITLLVTLITDSMITWKEAYVYSAASNWTLLELSLLCAYLTKTIPEIIAGLISGSSGGSGATIGAMVGAAVGATAAIASGGALAAGGTCSALGGGVSGGGSMMGVGNNINASQMTGNSFKDSSNKPQLGGNPRVAGGENHSTSTRQSQFQSVSPDQA</sequence>
<dbReference type="Proteomes" id="UP000002646">
    <property type="component" value="Unassembled WGS sequence"/>
</dbReference>
<dbReference type="HOGENOM" id="CLU_1458575_0_0_5"/>
<keyword evidence="2" id="KW-0812">Transmembrane</keyword>
<feature type="compositionally biased region" description="Polar residues" evidence="1">
    <location>
        <begin position="167"/>
        <end position="185"/>
    </location>
</feature>
<dbReference type="AlphaFoldDB" id="J1JEJ4"/>
<comment type="caution">
    <text evidence="3">The sequence shown here is derived from an EMBL/GenBank/DDBJ whole genome shotgun (WGS) entry which is preliminary data.</text>
</comment>
<evidence type="ECO:0000313" key="3">
    <source>
        <dbReference type="EMBL" id="EJF82495.1"/>
    </source>
</evidence>
<evidence type="ECO:0000256" key="2">
    <source>
        <dbReference type="SAM" id="Phobius"/>
    </source>
</evidence>
<evidence type="ECO:0000256" key="1">
    <source>
        <dbReference type="SAM" id="MobiDB-lite"/>
    </source>
</evidence>
<evidence type="ECO:0000313" key="4">
    <source>
        <dbReference type="Proteomes" id="UP000002646"/>
    </source>
</evidence>
<name>J1JEJ4_9HYPH</name>
<keyword evidence="2" id="KW-0472">Membrane</keyword>
<reference evidence="3 4" key="1">
    <citation type="submission" date="2012-03" db="EMBL/GenBank/DDBJ databases">
        <title>The Genome Sequence of Bartonella washoensis 085-0475.</title>
        <authorList>
            <consortium name="The Broad Institute Genome Sequencing Platform"/>
            <consortium name="The Broad Institute Genome Sequencing Center for Infectious Disease"/>
            <person name="Feldgarden M."/>
            <person name="Kirby J."/>
            <person name="Kosoy M."/>
            <person name="Birtles R."/>
            <person name="Probert W.S."/>
            <person name="Chiaraviglio L."/>
            <person name="Young S.K."/>
            <person name="Zeng Q."/>
            <person name="Gargeya S."/>
            <person name="Fitzgerald M."/>
            <person name="Haas B."/>
            <person name="Abouelleil A."/>
            <person name="Alvarado L."/>
            <person name="Arachchi H.M."/>
            <person name="Berlin A."/>
            <person name="Chapman S.B."/>
            <person name="Gearin G."/>
            <person name="Goldberg J."/>
            <person name="Griggs A."/>
            <person name="Gujja S."/>
            <person name="Hansen M."/>
            <person name="Heiman D."/>
            <person name="Howarth C."/>
            <person name="Larimer J."/>
            <person name="Lui A."/>
            <person name="MacDonald P.J.P."/>
            <person name="McCowen C."/>
            <person name="Montmayeur A."/>
            <person name="Murphy C."/>
            <person name="Neiman D."/>
            <person name="Pearson M."/>
            <person name="Priest M."/>
            <person name="Roberts A."/>
            <person name="Saif S."/>
            <person name="Shea T."/>
            <person name="Sisk P."/>
            <person name="Stolte C."/>
            <person name="Sykes S."/>
            <person name="Wortman J."/>
            <person name="Nusbaum C."/>
            <person name="Birren B."/>
        </authorList>
    </citation>
    <scope>NUCLEOTIDE SEQUENCE [LARGE SCALE GENOMIC DNA]</scope>
    <source>
        <strain evidence="3 4">085-0475</strain>
    </source>
</reference>
<gene>
    <name evidence="3" type="ORF">MCW_01662</name>
</gene>
<feature type="transmembrane region" description="Helical" evidence="2">
    <location>
        <begin position="17"/>
        <end position="37"/>
    </location>
</feature>
<feature type="compositionally biased region" description="Polar residues" evidence="1">
    <location>
        <begin position="142"/>
        <end position="154"/>
    </location>
</feature>
<keyword evidence="2" id="KW-1133">Transmembrane helix</keyword>
<dbReference type="PATRIC" id="fig|1094564.3.peg.1922"/>
<organism evidence="3 4">
    <name type="scientific">Cardidatus Bartonella washoeensis 085-0475</name>
    <dbReference type="NCBI Taxonomy" id="1094564"/>
    <lineage>
        <taxon>Bacteria</taxon>
        <taxon>Pseudomonadati</taxon>
        <taxon>Pseudomonadota</taxon>
        <taxon>Alphaproteobacteria</taxon>
        <taxon>Hyphomicrobiales</taxon>
        <taxon>Bartonellaceae</taxon>
        <taxon>Bartonella</taxon>
    </lineage>
</organism>
<dbReference type="STRING" id="1094564.MCW_01662"/>
<dbReference type="EMBL" id="AILX01000043">
    <property type="protein sequence ID" value="EJF82495.1"/>
    <property type="molecule type" value="Genomic_DNA"/>
</dbReference>
<accession>J1JEJ4</accession>
<feature type="region of interest" description="Disordered" evidence="1">
    <location>
        <begin position="142"/>
        <end position="185"/>
    </location>
</feature>